<evidence type="ECO:0000313" key="6">
    <source>
        <dbReference type="EMBL" id="MST86859.1"/>
    </source>
</evidence>
<dbReference type="InterPro" id="IPR031927">
    <property type="entry name" value="DUF4767"/>
</dbReference>
<keyword evidence="2" id="KW-0812">Transmembrane</keyword>
<evidence type="ECO:0000259" key="4">
    <source>
        <dbReference type="Pfam" id="PF15983"/>
    </source>
</evidence>
<dbReference type="PANTHER" id="PTHR40038">
    <property type="entry name" value="MEMBRANE-ASSOCIATED PROTEIN TCAA"/>
    <property type="match status" value="1"/>
</dbReference>
<evidence type="ECO:0000256" key="2">
    <source>
        <dbReference type="SAM" id="Phobius"/>
    </source>
</evidence>
<feature type="compositionally biased region" description="Low complexity" evidence="1">
    <location>
        <begin position="259"/>
        <end position="283"/>
    </location>
</feature>
<accession>A0A6A8MDR2</accession>
<feature type="compositionally biased region" description="Acidic residues" evidence="1">
    <location>
        <begin position="295"/>
        <end position="311"/>
    </location>
</feature>
<dbReference type="Pfam" id="PF13240">
    <property type="entry name" value="Zn_Ribbon_1"/>
    <property type="match status" value="1"/>
</dbReference>
<feature type="domain" description="Zinc-ribbon" evidence="3">
    <location>
        <begin position="3"/>
        <end position="25"/>
    </location>
</feature>
<dbReference type="EMBL" id="VUMX01000008">
    <property type="protein sequence ID" value="MST86859.1"/>
    <property type="molecule type" value="Genomic_DNA"/>
</dbReference>
<proteinExistence type="predicted"/>
<feature type="domain" description="TcaA second" evidence="5">
    <location>
        <begin position="82"/>
        <end position="170"/>
    </location>
</feature>
<dbReference type="InterPro" id="IPR026870">
    <property type="entry name" value="Zinc_ribbon_dom"/>
</dbReference>
<sequence>MIKCPNCWAENKPNAKFCKNCGAPLGDESNTPATTKATTIMGTSTQTQGRSKKKAVWGISAAVVALALIGLYFVGRANYSKDKQLAEISTAMKNTSQDLSPYVTTDDSSFEVSSNSVLPLQKYYQAHPSKANELISSFQSSAYVPHSKDKISLVTSGRYFLIYPKYKLMVKTYKPTVKTNMPGVLYVDGAKTAKLASGATKLPSSYIFGNYSFKLVGPQHATKTAKAAVDGNTTVDLTLDSSQASPSASAASAASSSKASKASSASSASSASAHSSSRSSRPAEGTKNDLWSSDQNDELGDDFDDESEDDDALQDQSYDFHYMGDKFDTVTSGRFPAAFKSATVGGSPVSMGWSWSSDSTYDYRVVAVFNDDDDEVTYVFAFNKANHPVVLVDTGANHDAENHTYSGSDGKPNFNVSQNQAAKNAFNDAIND</sequence>
<feature type="region of interest" description="Disordered" evidence="1">
    <location>
        <begin position="259"/>
        <end position="311"/>
    </location>
</feature>
<feature type="transmembrane region" description="Helical" evidence="2">
    <location>
        <begin position="55"/>
        <end position="75"/>
    </location>
</feature>
<keyword evidence="2" id="KW-1133">Transmembrane helix</keyword>
<protein>
    <submittedName>
        <fullName evidence="6">DUF4767 domain-containing protein</fullName>
    </submittedName>
</protein>
<keyword evidence="2" id="KW-0472">Membrane</keyword>
<dbReference type="OrthoDB" id="2327418at2"/>
<dbReference type="RefSeq" id="WP_154548046.1">
    <property type="nucleotide sequence ID" value="NZ_VUMX01000008.1"/>
</dbReference>
<dbReference type="Pfam" id="PF15983">
    <property type="entry name" value="DUF4767"/>
    <property type="match status" value="1"/>
</dbReference>
<gene>
    <name evidence="6" type="ORF">FYJ62_04215</name>
</gene>
<dbReference type="AlphaFoldDB" id="A0A6A8MDR2"/>
<dbReference type="PANTHER" id="PTHR40038:SF1">
    <property type="entry name" value="MEMBRANE-ASSOCIATED PROTEIN TCAA"/>
    <property type="match status" value="1"/>
</dbReference>
<evidence type="ECO:0000256" key="1">
    <source>
        <dbReference type="SAM" id="MobiDB-lite"/>
    </source>
</evidence>
<organism evidence="6 7">
    <name type="scientific">Lactobacillus porci</name>
    <dbReference type="NCBI Taxonomy" id="2012477"/>
    <lineage>
        <taxon>Bacteria</taxon>
        <taxon>Bacillati</taxon>
        <taxon>Bacillota</taxon>
        <taxon>Bacilli</taxon>
        <taxon>Lactobacillales</taxon>
        <taxon>Lactobacillaceae</taxon>
        <taxon>Lactobacillus</taxon>
    </lineage>
</organism>
<dbReference type="Proteomes" id="UP000438120">
    <property type="component" value="Unassembled WGS sequence"/>
</dbReference>
<keyword evidence="7" id="KW-1185">Reference proteome</keyword>
<feature type="domain" description="DUF4767" evidence="4">
    <location>
        <begin position="289"/>
        <end position="427"/>
    </location>
</feature>
<dbReference type="Pfam" id="PF22813">
    <property type="entry name" value="TcaA_2nd"/>
    <property type="match status" value="1"/>
</dbReference>
<comment type="caution">
    <text evidence="6">The sequence shown here is derived from an EMBL/GenBank/DDBJ whole genome shotgun (WGS) entry which is preliminary data.</text>
</comment>
<reference evidence="6 7" key="1">
    <citation type="submission" date="2019-08" db="EMBL/GenBank/DDBJ databases">
        <title>In-depth cultivation of the pig gut microbiome towards novel bacterial diversity and tailored functional studies.</title>
        <authorList>
            <person name="Wylensek D."/>
            <person name="Hitch T.C.A."/>
            <person name="Clavel T."/>
        </authorList>
    </citation>
    <scope>NUCLEOTIDE SEQUENCE [LARGE SCALE GENOMIC DNA]</scope>
    <source>
        <strain evidence="6 7">Bifido-178-WT-2B</strain>
    </source>
</reference>
<evidence type="ECO:0000313" key="7">
    <source>
        <dbReference type="Proteomes" id="UP000438120"/>
    </source>
</evidence>
<dbReference type="InterPro" id="IPR054529">
    <property type="entry name" value="TcaA_2nd"/>
</dbReference>
<evidence type="ECO:0000259" key="5">
    <source>
        <dbReference type="Pfam" id="PF22813"/>
    </source>
</evidence>
<evidence type="ECO:0000259" key="3">
    <source>
        <dbReference type="Pfam" id="PF13240"/>
    </source>
</evidence>
<name>A0A6A8MDR2_9LACO</name>